<keyword evidence="1 2" id="KW-0238">DNA-binding</keyword>
<dbReference type="InterPro" id="IPR009057">
    <property type="entry name" value="Homeodomain-like_sf"/>
</dbReference>
<evidence type="ECO:0000259" key="3">
    <source>
        <dbReference type="PROSITE" id="PS50977"/>
    </source>
</evidence>
<keyword evidence="5" id="KW-1185">Reference proteome</keyword>
<organism evidence="4 5">
    <name type="scientific">Lentilactobacillus kisonensis DSM 19906 = JCM 15041</name>
    <dbReference type="NCBI Taxonomy" id="1423766"/>
    <lineage>
        <taxon>Bacteria</taxon>
        <taxon>Bacillati</taxon>
        <taxon>Bacillota</taxon>
        <taxon>Bacilli</taxon>
        <taxon>Lactobacillales</taxon>
        <taxon>Lactobacillaceae</taxon>
        <taxon>Lentilactobacillus</taxon>
    </lineage>
</organism>
<dbReference type="PATRIC" id="fig|1423766.4.peg.2583"/>
<feature type="DNA-binding region" description="H-T-H motif" evidence="2">
    <location>
        <begin position="34"/>
        <end position="53"/>
    </location>
</feature>
<evidence type="ECO:0000256" key="2">
    <source>
        <dbReference type="PROSITE-ProRule" id="PRU00335"/>
    </source>
</evidence>
<name>A0A0R1NPJ7_9LACO</name>
<dbReference type="Gene3D" id="1.10.357.10">
    <property type="entry name" value="Tetracycline Repressor, domain 2"/>
    <property type="match status" value="1"/>
</dbReference>
<dbReference type="EMBL" id="AZEB01000007">
    <property type="protein sequence ID" value="KRL22343.1"/>
    <property type="molecule type" value="Genomic_DNA"/>
</dbReference>
<gene>
    <name evidence="4" type="ORF">FC98_GL002477</name>
</gene>
<sequence length="176" mass="19544">MVSTTFLHLNPEKQLKIQEALLGEFSTHPLAQSQVAPIVKTAGIARGAFYKYFDDLTDAYLYIYGVAMRDIHTSIDREVDDGVFDPDFYLGQVTAFVDGVANSHYRKLIEMHLSKNESLVGSDNESQTQSLNSQQWAAMILSHEAIKQILLHPSSREAISSRLKAALDLLSGKGTN</sequence>
<dbReference type="PROSITE" id="PS50977">
    <property type="entry name" value="HTH_TETR_2"/>
    <property type="match status" value="1"/>
</dbReference>
<dbReference type="RefSeq" id="WP_008857716.1">
    <property type="nucleotide sequence ID" value="NZ_AZEB01000007.1"/>
</dbReference>
<accession>A0A0R1NPJ7</accession>
<dbReference type="Proteomes" id="UP000051439">
    <property type="component" value="Unassembled WGS sequence"/>
</dbReference>
<reference evidence="4 5" key="1">
    <citation type="journal article" date="2015" name="Genome Announc.">
        <title>Expanding the biotechnology potential of lactobacilli through comparative genomics of 213 strains and associated genera.</title>
        <authorList>
            <person name="Sun Z."/>
            <person name="Harris H.M."/>
            <person name="McCann A."/>
            <person name="Guo C."/>
            <person name="Argimon S."/>
            <person name="Zhang W."/>
            <person name="Yang X."/>
            <person name="Jeffery I.B."/>
            <person name="Cooney J.C."/>
            <person name="Kagawa T.F."/>
            <person name="Liu W."/>
            <person name="Song Y."/>
            <person name="Salvetti E."/>
            <person name="Wrobel A."/>
            <person name="Rasinkangas P."/>
            <person name="Parkhill J."/>
            <person name="Rea M.C."/>
            <person name="O'Sullivan O."/>
            <person name="Ritari J."/>
            <person name="Douillard F.P."/>
            <person name="Paul Ross R."/>
            <person name="Yang R."/>
            <person name="Briner A.E."/>
            <person name="Felis G.E."/>
            <person name="de Vos W.M."/>
            <person name="Barrangou R."/>
            <person name="Klaenhammer T.R."/>
            <person name="Caufield P.W."/>
            <person name="Cui Y."/>
            <person name="Zhang H."/>
            <person name="O'Toole P.W."/>
        </authorList>
    </citation>
    <scope>NUCLEOTIDE SEQUENCE [LARGE SCALE GENOMIC DNA]</scope>
    <source>
        <strain evidence="4 5">DSM 19906</strain>
    </source>
</reference>
<evidence type="ECO:0000313" key="4">
    <source>
        <dbReference type="EMBL" id="KRL22343.1"/>
    </source>
</evidence>
<proteinExistence type="predicted"/>
<feature type="domain" description="HTH tetR-type" evidence="3">
    <location>
        <begin position="11"/>
        <end position="71"/>
    </location>
</feature>
<dbReference type="GO" id="GO:0003677">
    <property type="term" value="F:DNA binding"/>
    <property type="evidence" value="ECO:0007669"/>
    <property type="project" value="UniProtKB-UniRule"/>
</dbReference>
<dbReference type="SUPFAM" id="SSF46689">
    <property type="entry name" value="Homeodomain-like"/>
    <property type="match status" value="1"/>
</dbReference>
<evidence type="ECO:0000256" key="1">
    <source>
        <dbReference type="ARBA" id="ARBA00023125"/>
    </source>
</evidence>
<dbReference type="AlphaFoldDB" id="A0A0R1NPJ7"/>
<protein>
    <submittedName>
        <fullName evidence="4">Transcriptional regulator, TetR family</fullName>
    </submittedName>
</protein>
<comment type="caution">
    <text evidence="4">The sequence shown here is derived from an EMBL/GenBank/DDBJ whole genome shotgun (WGS) entry which is preliminary data.</text>
</comment>
<evidence type="ECO:0000313" key="5">
    <source>
        <dbReference type="Proteomes" id="UP000051439"/>
    </source>
</evidence>
<dbReference type="InterPro" id="IPR001647">
    <property type="entry name" value="HTH_TetR"/>
</dbReference>